<evidence type="ECO:0000256" key="1">
    <source>
        <dbReference type="ARBA" id="ARBA00008040"/>
    </source>
</evidence>
<dbReference type="Gene3D" id="3.90.700.10">
    <property type="entry name" value="Succinate dehydrogenase/fumarate reductase flavoprotein, catalytic domain"/>
    <property type="match status" value="1"/>
</dbReference>
<evidence type="ECO:0000313" key="8">
    <source>
        <dbReference type="Proteomes" id="UP000214610"/>
    </source>
</evidence>
<dbReference type="RefSeq" id="WP_066594090.1">
    <property type="nucleotide sequence ID" value="NZ_CAJTBZ010000003.1"/>
</dbReference>
<dbReference type="InterPro" id="IPR036188">
    <property type="entry name" value="FAD/NAD-bd_sf"/>
</dbReference>
<feature type="domain" description="FMN-binding" evidence="6">
    <location>
        <begin position="36"/>
        <end position="110"/>
    </location>
</feature>
<dbReference type="GO" id="GO:0010181">
    <property type="term" value="F:FMN binding"/>
    <property type="evidence" value="ECO:0007669"/>
    <property type="project" value="InterPro"/>
</dbReference>
<keyword evidence="8" id="KW-1185">Reference proteome</keyword>
<dbReference type="Pfam" id="PF00890">
    <property type="entry name" value="FAD_binding_2"/>
    <property type="match status" value="1"/>
</dbReference>
<dbReference type="PANTHER" id="PTHR43400">
    <property type="entry name" value="FUMARATE REDUCTASE"/>
    <property type="match status" value="1"/>
</dbReference>
<comment type="cofactor">
    <cofactor evidence="5">
        <name>FAD</name>
        <dbReference type="ChEBI" id="CHEBI:57692"/>
    </cofactor>
    <text evidence="5">Binds 1 FAD per subunit.</text>
</comment>
<dbReference type="InterPro" id="IPR003953">
    <property type="entry name" value="FAD-dep_OxRdtase_2_FAD-bd"/>
</dbReference>
<organism evidence="7 8">
    <name type="scientific">Turicimonas muris</name>
    <dbReference type="NCBI Taxonomy" id="1796652"/>
    <lineage>
        <taxon>Bacteria</taxon>
        <taxon>Pseudomonadati</taxon>
        <taxon>Pseudomonadota</taxon>
        <taxon>Betaproteobacteria</taxon>
        <taxon>Burkholderiales</taxon>
        <taxon>Sutterellaceae</taxon>
        <taxon>Turicimonas</taxon>
    </lineage>
</organism>
<keyword evidence="5" id="KW-0732">Signal</keyword>
<dbReference type="PANTHER" id="PTHR43400:SF7">
    <property type="entry name" value="FAD-DEPENDENT OXIDOREDUCTASE 2 FAD BINDING DOMAIN-CONTAINING PROTEIN"/>
    <property type="match status" value="1"/>
</dbReference>
<dbReference type="GeneID" id="78362073"/>
<name>A0A227KDL3_9BURK</name>
<comment type="caution">
    <text evidence="7">The sequence shown here is derived from an EMBL/GenBank/DDBJ whole genome shotgun (WGS) entry which is preliminary data.</text>
</comment>
<dbReference type="Gene3D" id="3.50.50.60">
    <property type="entry name" value="FAD/NAD(P)-binding domain"/>
    <property type="match status" value="1"/>
</dbReference>
<dbReference type="EC" id="1.3.99.33" evidence="5"/>
<accession>A0A227KDL3</accession>
<feature type="chain" id="PRO_5022266788" description="Urocanate reductase" evidence="5">
    <location>
        <begin position="26"/>
        <end position="588"/>
    </location>
</feature>
<dbReference type="SMART" id="SM00900">
    <property type="entry name" value="FMN_bind"/>
    <property type="match status" value="1"/>
</dbReference>
<feature type="signal peptide" evidence="5">
    <location>
        <begin position="1"/>
        <end position="25"/>
    </location>
</feature>
<dbReference type="AlphaFoldDB" id="A0A227KDL3"/>
<keyword evidence="3 5" id="KW-0274">FAD</keyword>
<evidence type="ECO:0000259" key="6">
    <source>
        <dbReference type="SMART" id="SM00900"/>
    </source>
</evidence>
<protein>
    <recommendedName>
        <fullName evidence="5">Urocanate reductase</fullName>
        <ecNumber evidence="5">1.3.99.33</ecNumber>
    </recommendedName>
</protein>
<evidence type="ECO:0000256" key="4">
    <source>
        <dbReference type="ARBA" id="ARBA00023002"/>
    </source>
</evidence>
<dbReference type="InterPro" id="IPR027477">
    <property type="entry name" value="Succ_DH/fumarate_Rdtase_cat_sf"/>
</dbReference>
<dbReference type="SUPFAM" id="SSF51905">
    <property type="entry name" value="FAD/NAD(P)-binding domain"/>
    <property type="match status" value="1"/>
</dbReference>
<dbReference type="InterPro" id="IPR010960">
    <property type="entry name" value="Flavocytochrome_c"/>
</dbReference>
<evidence type="ECO:0000256" key="2">
    <source>
        <dbReference type="ARBA" id="ARBA00022630"/>
    </source>
</evidence>
<dbReference type="Pfam" id="PF04205">
    <property type="entry name" value="FMN_bind"/>
    <property type="match status" value="1"/>
</dbReference>
<sequence>MNYKSTILAAATALVFGTVSFQAFAAPVTTEGTGVGKHGDVTVAVTFDNGKIQDIKVLKEKENPVLAQKVYKDLRSDIIASNSTDLDDISGATFSSKGLKQAVEDAAKNAGIKLSKGDKKAIKKVEKALPKVNNYDVVVVGAGGAGFSAAITAKNAGANVVLLEKMPAVGGNSLISGAEMNVAKNWVQPKLGINDDSPELHAQDTFKGGDKKGDMKVINVMTHNALDAAKWCKDYIGVNFEPDNLFFFGGHSRKRALIPEGHTGTEFISKFMHKAEELGIPVITNMKMVDLIKNAEGRVVGVKAEMNGQEYTFNAKGGVVLATGGFGANAQMVKKYNPKIDERFKTTDAPGSTGEALYMAEKAGAQLVNMGYIQTYPICDPISGVIELIADARFDGALMLNQDAKRFVEELDRRDVLSHAILKQPGGYCWVLWNDNIGKISNTVKTHTNEYEAFTKQGIMKTCEDLKCIADFTKMPYDQLVKTIDRVNTMTGKGNDKDFNHRSGLMDMSQGKYYVIKAVPSTHHTMGGIRINEKAQALTADGKVIPGLWAAGEVTGVTHGTNRLGGNAYTDIIVFGRIAGQAAAQAAK</sequence>
<dbReference type="GO" id="GO:0016020">
    <property type="term" value="C:membrane"/>
    <property type="evidence" value="ECO:0007669"/>
    <property type="project" value="InterPro"/>
</dbReference>
<comment type="catalytic activity">
    <reaction evidence="5">
        <text>dihydrourocanate + A = urocanate + AH2</text>
        <dbReference type="Rhea" id="RHEA:36059"/>
        <dbReference type="ChEBI" id="CHEBI:13193"/>
        <dbReference type="ChEBI" id="CHEBI:17499"/>
        <dbReference type="ChEBI" id="CHEBI:27247"/>
        <dbReference type="ChEBI" id="CHEBI:72991"/>
        <dbReference type="EC" id="1.3.99.33"/>
    </reaction>
</comment>
<comment type="similarity">
    <text evidence="1 5">Belongs to the FAD-dependent oxidoreductase 2 family. FRD/SDH subfamily.</text>
</comment>
<dbReference type="SUPFAM" id="SSF56425">
    <property type="entry name" value="Succinate dehydrogenase/fumarate reductase flavoprotein, catalytic domain"/>
    <property type="match status" value="1"/>
</dbReference>
<dbReference type="NCBIfam" id="TIGR01813">
    <property type="entry name" value="flavo_cyto_c"/>
    <property type="match status" value="1"/>
</dbReference>
<keyword evidence="4 5" id="KW-0560">Oxidoreductase</keyword>
<reference evidence="8" key="1">
    <citation type="submission" date="2017-05" db="EMBL/GenBank/DDBJ databases">
        <title>Improved OligoMM genomes.</title>
        <authorList>
            <person name="Garzetti D."/>
        </authorList>
    </citation>
    <scope>NUCLEOTIDE SEQUENCE [LARGE SCALE GENOMIC DNA]</scope>
    <source>
        <strain evidence="8">YL45</strain>
    </source>
</reference>
<comment type="cofactor">
    <cofactor evidence="5">
        <name>FMN</name>
        <dbReference type="ChEBI" id="CHEBI:58210"/>
    </cofactor>
    <text evidence="5">Binds 1 or 2 FMN covalently per subunit.</text>
</comment>
<dbReference type="InterPro" id="IPR007329">
    <property type="entry name" value="FMN-bd"/>
</dbReference>
<dbReference type="GO" id="GO:0016491">
    <property type="term" value="F:oxidoreductase activity"/>
    <property type="evidence" value="ECO:0007669"/>
    <property type="project" value="UniProtKB-KW"/>
</dbReference>
<keyword evidence="2 5" id="KW-0285">Flavoprotein</keyword>
<dbReference type="EMBL" id="NHMP01000008">
    <property type="protein sequence ID" value="OXE45612.1"/>
    <property type="molecule type" value="Genomic_DNA"/>
</dbReference>
<dbReference type="Proteomes" id="UP000214610">
    <property type="component" value="Unassembled WGS sequence"/>
</dbReference>
<evidence type="ECO:0000313" key="7">
    <source>
        <dbReference type="EMBL" id="OXE45612.1"/>
    </source>
</evidence>
<proteinExistence type="inferred from homology"/>
<dbReference type="InterPro" id="IPR050315">
    <property type="entry name" value="FAD-oxidoreductase_2"/>
</dbReference>
<dbReference type="Gene3D" id="3.90.1010.20">
    <property type="match status" value="1"/>
</dbReference>
<gene>
    <name evidence="7" type="ORF">ADH67_10685</name>
</gene>
<evidence type="ECO:0000256" key="5">
    <source>
        <dbReference type="RuleBase" id="RU366062"/>
    </source>
</evidence>
<evidence type="ECO:0000256" key="3">
    <source>
        <dbReference type="ARBA" id="ARBA00022827"/>
    </source>
</evidence>